<feature type="region of interest" description="Disordered" evidence="1">
    <location>
        <begin position="139"/>
        <end position="165"/>
    </location>
</feature>
<organism evidence="2 3">
    <name type="scientific">Bradyrhizobium ontarionense</name>
    <dbReference type="NCBI Taxonomy" id="2898149"/>
    <lineage>
        <taxon>Bacteria</taxon>
        <taxon>Pseudomonadati</taxon>
        <taxon>Pseudomonadota</taxon>
        <taxon>Alphaproteobacteria</taxon>
        <taxon>Hyphomicrobiales</taxon>
        <taxon>Nitrobacteraceae</taxon>
        <taxon>Bradyrhizobium</taxon>
    </lineage>
</organism>
<dbReference type="EMBL" id="CP088156">
    <property type="protein sequence ID" value="UFZ03498.1"/>
    <property type="molecule type" value="Genomic_DNA"/>
</dbReference>
<reference evidence="2" key="1">
    <citation type="journal article" date="2024" name="Antonie Van Leeuwenhoek">
        <title>Bradyrhizobium ontarionense sp. nov., a novel bacterial symbiont isolated from Aeschynomene indica (Indian jointvetch), harbours photosynthesis, nitrogen fixation and nitrous oxide (N2O) reductase genes.</title>
        <authorList>
            <person name="Bromfield E.S.P."/>
            <person name="Cloutier S."/>
        </authorList>
    </citation>
    <scope>NUCLEOTIDE SEQUENCE</scope>
    <source>
        <strain evidence="2">A19</strain>
    </source>
</reference>
<evidence type="ECO:0000313" key="3">
    <source>
        <dbReference type="Proteomes" id="UP001431010"/>
    </source>
</evidence>
<name>A0ABY3R9R4_9BRAD</name>
<keyword evidence="3" id="KW-1185">Reference proteome</keyword>
<proteinExistence type="predicted"/>
<feature type="region of interest" description="Disordered" evidence="1">
    <location>
        <begin position="351"/>
        <end position="375"/>
    </location>
</feature>
<sequence>MRSILVALAVIAAASPELGWAQAKSGSKAAPANETRYFTAIDGLMDGNADVILKETRQGKTVTAATLDVCYPVTKNSDRKDRFVVPLAVNGQTLTGTSQSNGAKEPVSVKLNRKPTGDTFEFRGQITIGKSVTEVASTDNSDVSEKEFLESQSTDDGISAQPKDFTDVSPEAVSVRLKLDAVLDFLKSLKGQDVEVSLASLIVTCDALRAGEQTISMTVDPERAGALIAKARTMNGVVTAGWTAGTVEMDRTIRLSAADWRDGDKLNRDKLTGAISDVLARTYGAKATGAVWNPVTGKLKLTLKRPSQLMPGLDLTDVIEVSGLVSADKPGGADALMLWISSPTTTTIDESSGAKLMLSEESASDEESDTRDDGGAIDELAKALKAKRWDADNSVWK</sequence>
<accession>A0ABY3R9R4</accession>
<dbReference type="RefSeq" id="WP_231319517.1">
    <property type="nucleotide sequence ID" value="NZ_CP088156.1"/>
</dbReference>
<dbReference type="Proteomes" id="UP001431010">
    <property type="component" value="Chromosome"/>
</dbReference>
<gene>
    <name evidence="2" type="ORF">LQG66_30435</name>
</gene>
<evidence type="ECO:0000313" key="2">
    <source>
        <dbReference type="EMBL" id="UFZ03498.1"/>
    </source>
</evidence>
<protein>
    <submittedName>
        <fullName evidence="2">Uncharacterized protein</fullName>
    </submittedName>
</protein>
<evidence type="ECO:0000256" key="1">
    <source>
        <dbReference type="SAM" id="MobiDB-lite"/>
    </source>
</evidence>